<evidence type="ECO:0000259" key="1">
    <source>
        <dbReference type="SMART" id="SM00974"/>
    </source>
</evidence>
<dbReference type="AlphaFoldDB" id="A0A0F9J451"/>
<dbReference type="SMART" id="SM00974">
    <property type="entry name" value="T5orf172"/>
    <property type="match status" value="1"/>
</dbReference>
<feature type="domain" description="Bacteriophage T5 Orf172 DNA-binding" evidence="1">
    <location>
        <begin position="65"/>
        <end position="143"/>
    </location>
</feature>
<proteinExistence type="predicted"/>
<organism evidence="2">
    <name type="scientific">marine sediment metagenome</name>
    <dbReference type="NCBI Taxonomy" id="412755"/>
    <lineage>
        <taxon>unclassified sequences</taxon>
        <taxon>metagenomes</taxon>
        <taxon>ecological metagenomes</taxon>
    </lineage>
</organism>
<reference evidence="2" key="1">
    <citation type="journal article" date="2015" name="Nature">
        <title>Complex archaea that bridge the gap between prokaryotes and eukaryotes.</title>
        <authorList>
            <person name="Spang A."/>
            <person name="Saw J.H."/>
            <person name="Jorgensen S.L."/>
            <person name="Zaremba-Niedzwiedzka K."/>
            <person name="Martijn J."/>
            <person name="Lind A.E."/>
            <person name="van Eijk R."/>
            <person name="Schleper C."/>
            <person name="Guy L."/>
            <person name="Ettema T.J."/>
        </authorList>
    </citation>
    <scope>NUCLEOTIDE SEQUENCE</scope>
</reference>
<evidence type="ECO:0000313" key="2">
    <source>
        <dbReference type="EMBL" id="KKM27199.1"/>
    </source>
</evidence>
<comment type="caution">
    <text evidence="2">The sequence shown here is derived from an EMBL/GenBank/DDBJ whole genome shotgun (WGS) entry which is preliminary data.</text>
</comment>
<gene>
    <name evidence="2" type="ORF">LCGC14_1577180</name>
</gene>
<dbReference type="InterPro" id="IPR018306">
    <property type="entry name" value="Phage_T5_Orf172_DNA-bd"/>
</dbReference>
<name>A0A0F9J451_9ZZZZ</name>
<protein>
    <recommendedName>
        <fullName evidence="1">Bacteriophage T5 Orf172 DNA-binding domain-containing protein</fullName>
    </recommendedName>
</protein>
<sequence length="147" mass="17064">MLYKRKDSAYWWVKLKNKGRQVRKSTRTKDRAQARLFEVNLRKSLRSIREPINVGICYLYIIGIADSISPVKIGISKRPADRKITLQISHYEKLVLYSTMKFRTTKAAAAAEAKAHEIFRDVHIRGEWFEVDAHTAEETILCLVAEQ</sequence>
<dbReference type="EMBL" id="LAZR01012368">
    <property type="protein sequence ID" value="KKM27199.1"/>
    <property type="molecule type" value="Genomic_DNA"/>
</dbReference>
<accession>A0A0F9J451</accession>
<dbReference type="Pfam" id="PF13455">
    <property type="entry name" value="MUG113"/>
    <property type="match status" value="1"/>
</dbReference>